<organism evidence="4 5">
    <name type="scientific">Reticulomyxa filosa</name>
    <dbReference type="NCBI Taxonomy" id="46433"/>
    <lineage>
        <taxon>Eukaryota</taxon>
        <taxon>Sar</taxon>
        <taxon>Rhizaria</taxon>
        <taxon>Retaria</taxon>
        <taxon>Foraminifera</taxon>
        <taxon>Monothalamids</taxon>
        <taxon>Reticulomyxidae</taxon>
        <taxon>Reticulomyxa</taxon>
    </lineage>
</organism>
<name>X6M248_RETFI</name>
<dbReference type="PANTHER" id="PTHR13018">
    <property type="entry name" value="PROBABLE MEMBRANE PROTEIN DUF221-RELATED"/>
    <property type="match status" value="1"/>
</dbReference>
<evidence type="ECO:0000313" key="5">
    <source>
        <dbReference type="Proteomes" id="UP000023152"/>
    </source>
</evidence>
<keyword evidence="2" id="KW-1133">Transmembrane helix</keyword>
<feature type="region of interest" description="Disordered" evidence="1">
    <location>
        <begin position="1"/>
        <end position="23"/>
    </location>
</feature>
<dbReference type="EMBL" id="ASPP01026547">
    <property type="protein sequence ID" value="ETO07060.1"/>
    <property type="molecule type" value="Genomic_DNA"/>
</dbReference>
<dbReference type="GO" id="GO:0005227">
    <property type="term" value="F:calcium-activated cation channel activity"/>
    <property type="evidence" value="ECO:0007669"/>
    <property type="project" value="InterPro"/>
</dbReference>
<dbReference type="InterPro" id="IPR045122">
    <property type="entry name" value="Csc1-like"/>
</dbReference>
<dbReference type="Proteomes" id="UP000023152">
    <property type="component" value="Unassembled WGS sequence"/>
</dbReference>
<evidence type="ECO:0000259" key="3">
    <source>
        <dbReference type="Pfam" id="PF13967"/>
    </source>
</evidence>
<reference evidence="4 5" key="1">
    <citation type="journal article" date="2013" name="Curr. Biol.">
        <title>The Genome of the Foraminiferan Reticulomyxa filosa.</title>
        <authorList>
            <person name="Glockner G."/>
            <person name="Hulsmann N."/>
            <person name="Schleicher M."/>
            <person name="Noegel A.A."/>
            <person name="Eichinger L."/>
            <person name="Gallinger C."/>
            <person name="Pawlowski J."/>
            <person name="Sierra R."/>
            <person name="Euteneuer U."/>
            <person name="Pillet L."/>
            <person name="Moustafa A."/>
            <person name="Platzer M."/>
            <person name="Groth M."/>
            <person name="Szafranski K."/>
            <person name="Schliwa M."/>
        </authorList>
    </citation>
    <scope>NUCLEOTIDE SEQUENCE [LARGE SCALE GENOMIC DNA]</scope>
</reference>
<feature type="transmembrane region" description="Helical" evidence="2">
    <location>
        <begin position="198"/>
        <end position="216"/>
    </location>
</feature>
<keyword evidence="2" id="KW-0812">Transmembrane</keyword>
<evidence type="ECO:0000256" key="1">
    <source>
        <dbReference type="SAM" id="MobiDB-lite"/>
    </source>
</evidence>
<feature type="transmembrane region" description="Helical" evidence="2">
    <location>
        <begin position="38"/>
        <end position="59"/>
    </location>
</feature>
<feature type="transmembrane region" description="Helical" evidence="2">
    <location>
        <begin position="147"/>
        <end position="167"/>
    </location>
</feature>
<accession>X6M248</accession>
<dbReference type="InterPro" id="IPR032880">
    <property type="entry name" value="CSC1/OSCA1-like_N"/>
</dbReference>
<gene>
    <name evidence="4" type="ORF">RFI_30334</name>
</gene>
<evidence type="ECO:0000256" key="2">
    <source>
        <dbReference type="SAM" id="Phobius"/>
    </source>
</evidence>
<keyword evidence="2" id="KW-0472">Membrane</keyword>
<dbReference type="AlphaFoldDB" id="X6M248"/>
<feature type="compositionally biased region" description="Low complexity" evidence="1">
    <location>
        <begin position="1"/>
        <end position="19"/>
    </location>
</feature>
<keyword evidence="5" id="KW-1185">Reference proteome</keyword>
<evidence type="ECO:0000313" key="4">
    <source>
        <dbReference type="EMBL" id="ETO07060.1"/>
    </source>
</evidence>
<dbReference type="Pfam" id="PF13967">
    <property type="entry name" value="RSN1_TM"/>
    <property type="match status" value="1"/>
</dbReference>
<proteinExistence type="predicted"/>
<dbReference type="GO" id="GO:0005886">
    <property type="term" value="C:plasma membrane"/>
    <property type="evidence" value="ECO:0007669"/>
    <property type="project" value="TreeGrafter"/>
</dbReference>
<protein>
    <recommendedName>
        <fullName evidence="3">CSC1/OSCA1-like N-terminal transmembrane domain-containing protein</fullName>
    </recommendedName>
</protein>
<dbReference type="PANTHER" id="PTHR13018:SF5">
    <property type="entry name" value="RE44586P"/>
    <property type="match status" value="1"/>
</dbReference>
<feature type="domain" description="CSC1/OSCA1-like N-terminal transmembrane" evidence="3">
    <location>
        <begin position="38"/>
        <end position="217"/>
    </location>
</feature>
<sequence>MSFQNTTRTPTTQAPTLAPSLSPTSGEYIPTVNDTNHFVFDLYVSLPITFFLVASYCLVRRWKPEIFEKRRQFAKKRVPSNSEERREEKKEEKEKEKVMWEEAIEYPKLGENDWVKWMYDIWKMDSSEFYKYAGLDAVIMRTFVRGCMYISLWCMAYGFVILIPVYATSTSGGGDDDGSTHLLAVTSMSNLGTNSPRFWAVAIGVYYIMGVSLFYFSKMYLSVAYVTDKYMAATANPHDINAIDTINWLNYADTISHVVQFNVQLLNTTSRRSLQQTELQSSSYQKTFQREEAELSEDETGEKQQLLKKQYKEETVGADIDVDETKTPYGKGATYPPFAGQQSITYDASLVDFIPIDRFTVMIRDLPKDFRNQQTLEKFFNMIFPGQIA</sequence>
<comment type="caution">
    <text evidence="4">The sequence shown here is derived from an EMBL/GenBank/DDBJ whole genome shotgun (WGS) entry which is preliminary data.</text>
</comment>